<keyword evidence="1" id="KW-0472">Membrane</keyword>
<sequence>MLKKEEKEQEIPTVATEFTKLITVDDSSKYNVYKMLNCRSRGNNWSYTILWIFISAVVDVVHMLGSNRLIDLKR</sequence>
<dbReference type="AlphaFoldDB" id="A0AA36FJM6"/>
<evidence type="ECO:0000313" key="3">
    <source>
        <dbReference type="Proteomes" id="UP001162480"/>
    </source>
</evidence>
<protein>
    <submittedName>
        <fullName evidence="2">Uncharacterized protein</fullName>
    </submittedName>
</protein>
<evidence type="ECO:0000313" key="2">
    <source>
        <dbReference type="EMBL" id="CAI9736598.1"/>
    </source>
</evidence>
<dbReference type="EMBL" id="OX597832">
    <property type="protein sequence ID" value="CAI9736598.1"/>
    <property type="molecule type" value="Genomic_DNA"/>
</dbReference>
<feature type="transmembrane region" description="Helical" evidence="1">
    <location>
        <begin position="45"/>
        <end position="65"/>
    </location>
</feature>
<dbReference type="Proteomes" id="UP001162480">
    <property type="component" value="Chromosome 19"/>
</dbReference>
<keyword evidence="1" id="KW-0812">Transmembrane</keyword>
<evidence type="ECO:0000256" key="1">
    <source>
        <dbReference type="SAM" id="Phobius"/>
    </source>
</evidence>
<keyword evidence="1" id="KW-1133">Transmembrane helix</keyword>
<reference evidence="2" key="1">
    <citation type="submission" date="2023-08" db="EMBL/GenBank/DDBJ databases">
        <authorList>
            <person name="Alioto T."/>
            <person name="Alioto T."/>
            <person name="Gomez Garrido J."/>
        </authorList>
    </citation>
    <scope>NUCLEOTIDE SEQUENCE</scope>
</reference>
<proteinExistence type="predicted"/>
<organism evidence="2 3">
    <name type="scientific">Octopus vulgaris</name>
    <name type="common">Common octopus</name>
    <dbReference type="NCBI Taxonomy" id="6645"/>
    <lineage>
        <taxon>Eukaryota</taxon>
        <taxon>Metazoa</taxon>
        <taxon>Spiralia</taxon>
        <taxon>Lophotrochozoa</taxon>
        <taxon>Mollusca</taxon>
        <taxon>Cephalopoda</taxon>
        <taxon>Coleoidea</taxon>
        <taxon>Octopodiformes</taxon>
        <taxon>Octopoda</taxon>
        <taxon>Incirrata</taxon>
        <taxon>Octopodidae</taxon>
        <taxon>Octopus</taxon>
    </lineage>
</organism>
<name>A0AA36FJM6_OCTVU</name>
<accession>A0AA36FJM6</accession>
<keyword evidence="3" id="KW-1185">Reference proteome</keyword>
<gene>
    <name evidence="2" type="ORF">OCTVUL_1B017973</name>
</gene>